<sequence length="335" mass="36347">MSAGGRYRYLFKPLRIGPVTVRNRIVFSAHLTNYAEDGHPSEQHAAYYEARAAGGAGLIITEEHSTHPTDWPYEKLIHGFHPSVVPGYRRITERVHRHGVPIFAQINHNGGQASSMYSRLPVWAPSPVPDPMFREVPKAVELHEIREIVAGYGTVAGHCAEGGFDGVELQCSHSSIVRGFLSPATNRRTDAYGGSLENRARILLEIIDAVREAIGPHRALGVRICGDELIEGGTTIDEAVGIARLVEATGKVDYINTSIGVATATLYMIEASMHIPPGYALFIPSAIRKAVRLPVIGVGRFKDPLQADRALAEGHCDLVGVVRGQIADPDFVAKA</sequence>
<dbReference type="EMBL" id="JYIK01000453">
    <property type="protein sequence ID" value="KWX10486.1"/>
    <property type="molecule type" value="Genomic_DNA"/>
</dbReference>
<dbReference type="Gene3D" id="3.20.20.70">
    <property type="entry name" value="Aldolase class I"/>
    <property type="match status" value="1"/>
</dbReference>
<evidence type="ECO:0000313" key="11">
    <source>
        <dbReference type="Proteomes" id="UP000070598"/>
    </source>
</evidence>
<evidence type="ECO:0000313" key="10">
    <source>
        <dbReference type="EMBL" id="KWX10486.1"/>
    </source>
</evidence>
<evidence type="ECO:0000256" key="5">
    <source>
        <dbReference type="ARBA" id="ARBA00022723"/>
    </source>
</evidence>
<comment type="caution">
    <text evidence="10">The sequence shown here is derived from an EMBL/GenBank/DDBJ whole genome shotgun (WGS) entry which is preliminary data.</text>
</comment>
<keyword evidence="5" id="KW-0479">Metal-binding</keyword>
<evidence type="ECO:0000256" key="1">
    <source>
        <dbReference type="ARBA" id="ARBA00001917"/>
    </source>
</evidence>
<dbReference type="SUPFAM" id="SSF51395">
    <property type="entry name" value="FMN-linked oxidoreductases"/>
    <property type="match status" value="1"/>
</dbReference>
<dbReference type="GO" id="GO:0046872">
    <property type="term" value="F:metal ion binding"/>
    <property type="evidence" value="ECO:0007669"/>
    <property type="project" value="UniProtKB-KW"/>
</dbReference>
<evidence type="ECO:0000259" key="9">
    <source>
        <dbReference type="Pfam" id="PF00724"/>
    </source>
</evidence>
<evidence type="ECO:0000256" key="6">
    <source>
        <dbReference type="ARBA" id="ARBA00023002"/>
    </source>
</evidence>
<reference evidence="11" key="1">
    <citation type="submission" date="2015-02" db="EMBL/GenBank/DDBJ databases">
        <title>Physiological reanalysis, assessment of diazotrophy, and genome sequences of multiple isolates of Streptomyces thermoautotrophicus.</title>
        <authorList>
            <person name="MacKellar D.C."/>
            <person name="Lieber L."/>
            <person name="Norman J."/>
            <person name="Bolger A."/>
            <person name="Tobin C."/>
            <person name="Murray J.W."/>
            <person name="Friesen M."/>
            <person name="Prell J."/>
        </authorList>
    </citation>
    <scope>NUCLEOTIDE SEQUENCE [LARGE SCALE GENOMIC DNA]</scope>
    <source>
        <strain evidence="11">UBT1</strain>
    </source>
</reference>
<feature type="domain" description="NADH:flavin oxidoreductase/NADH oxidase N-terminal" evidence="9">
    <location>
        <begin position="10"/>
        <end position="335"/>
    </location>
</feature>
<comment type="cofactor">
    <cofactor evidence="1">
        <name>FMN</name>
        <dbReference type="ChEBI" id="CHEBI:58210"/>
    </cofactor>
</comment>
<evidence type="ECO:0000256" key="4">
    <source>
        <dbReference type="ARBA" id="ARBA00022643"/>
    </source>
</evidence>
<evidence type="ECO:0000256" key="3">
    <source>
        <dbReference type="ARBA" id="ARBA00022630"/>
    </source>
</evidence>
<gene>
    <name evidence="10" type="ORF">TR74_03305</name>
</gene>
<evidence type="ECO:0000256" key="2">
    <source>
        <dbReference type="ARBA" id="ARBA00001966"/>
    </source>
</evidence>
<organism evidence="10 11">
    <name type="scientific">Carbonactinospora thermoautotrophica</name>
    <dbReference type="NCBI Taxonomy" id="1469144"/>
    <lineage>
        <taxon>Bacteria</taxon>
        <taxon>Bacillati</taxon>
        <taxon>Actinomycetota</taxon>
        <taxon>Actinomycetes</taxon>
        <taxon>Kitasatosporales</taxon>
        <taxon>Carbonactinosporaceae</taxon>
        <taxon>Carbonactinospora</taxon>
    </lineage>
</organism>
<dbReference type="Proteomes" id="UP000070598">
    <property type="component" value="Unassembled WGS sequence"/>
</dbReference>
<evidence type="ECO:0000256" key="8">
    <source>
        <dbReference type="ARBA" id="ARBA00023014"/>
    </source>
</evidence>
<dbReference type="InterPro" id="IPR013785">
    <property type="entry name" value="Aldolase_TIM"/>
</dbReference>
<feature type="non-terminal residue" evidence="10">
    <location>
        <position position="335"/>
    </location>
</feature>
<dbReference type="GO" id="GO:0016491">
    <property type="term" value="F:oxidoreductase activity"/>
    <property type="evidence" value="ECO:0007669"/>
    <property type="project" value="UniProtKB-KW"/>
</dbReference>
<protein>
    <submittedName>
        <fullName evidence="10">2,4-dienoyl-CoA reductase</fullName>
    </submittedName>
</protein>
<dbReference type="GO" id="GO:0010181">
    <property type="term" value="F:FMN binding"/>
    <property type="evidence" value="ECO:0007669"/>
    <property type="project" value="InterPro"/>
</dbReference>
<dbReference type="GO" id="GO:0051536">
    <property type="term" value="F:iron-sulfur cluster binding"/>
    <property type="evidence" value="ECO:0007669"/>
    <property type="project" value="UniProtKB-KW"/>
</dbReference>
<dbReference type="PANTHER" id="PTHR42917:SF2">
    <property type="entry name" value="2,4-DIENOYL-COA REDUCTASE [(2E)-ENOYL-COA-PRODUCING]"/>
    <property type="match status" value="1"/>
</dbReference>
<proteinExistence type="predicted"/>
<keyword evidence="4" id="KW-0288">FMN</keyword>
<comment type="cofactor">
    <cofactor evidence="2">
        <name>[4Fe-4S] cluster</name>
        <dbReference type="ChEBI" id="CHEBI:49883"/>
    </cofactor>
</comment>
<dbReference type="PANTHER" id="PTHR42917">
    <property type="entry name" value="2,4-DIENOYL-COA REDUCTASE"/>
    <property type="match status" value="1"/>
</dbReference>
<dbReference type="InterPro" id="IPR001155">
    <property type="entry name" value="OxRdtase_FMN_N"/>
</dbReference>
<dbReference type="AlphaFoldDB" id="A0A132NK96"/>
<keyword evidence="6" id="KW-0560">Oxidoreductase</keyword>
<name>A0A132NK96_9ACTN</name>
<keyword evidence="7" id="KW-0408">Iron</keyword>
<dbReference type="Pfam" id="PF00724">
    <property type="entry name" value="Oxidored_FMN"/>
    <property type="match status" value="1"/>
</dbReference>
<dbReference type="CDD" id="cd04734">
    <property type="entry name" value="OYE_like_3_FMN"/>
    <property type="match status" value="1"/>
</dbReference>
<accession>A0A132NK96</accession>
<dbReference type="InterPro" id="IPR051793">
    <property type="entry name" value="NADH:flavin_oxidoreductase"/>
</dbReference>
<keyword evidence="3" id="KW-0285">Flavoprotein</keyword>
<keyword evidence="8" id="KW-0411">Iron-sulfur</keyword>
<evidence type="ECO:0000256" key="7">
    <source>
        <dbReference type="ARBA" id="ARBA00023004"/>
    </source>
</evidence>